<evidence type="ECO:0000313" key="1">
    <source>
        <dbReference type="EMBL" id="SHH13740.1"/>
    </source>
</evidence>
<name>A0A1M5QIV7_9BRAD</name>
<dbReference type="EMBL" id="LT670817">
    <property type="protein sequence ID" value="SHH13740.1"/>
    <property type="molecule type" value="Genomic_DNA"/>
</dbReference>
<sequence>MASGHMNRVKRPDTWLHRPMLQNVKKVLANPEPSTHDPGCVKTNCLL</sequence>
<proteinExistence type="predicted"/>
<dbReference type="AlphaFoldDB" id="A0A1M5QIV7"/>
<accession>A0A1M5QIV7</accession>
<organism evidence="1 2">
    <name type="scientific">Bradyrhizobium erythrophlei</name>
    <dbReference type="NCBI Taxonomy" id="1437360"/>
    <lineage>
        <taxon>Bacteria</taxon>
        <taxon>Pseudomonadati</taxon>
        <taxon>Pseudomonadota</taxon>
        <taxon>Alphaproteobacteria</taxon>
        <taxon>Hyphomicrobiales</taxon>
        <taxon>Nitrobacteraceae</taxon>
        <taxon>Bradyrhizobium</taxon>
    </lineage>
</organism>
<gene>
    <name evidence="1" type="ORF">SAMN05443248_3822</name>
</gene>
<reference evidence="1 2" key="1">
    <citation type="submission" date="2016-11" db="EMBL/GenBank/DDBJ databases">
        <authorList>
            <person name="Jaros S."/>
            <person name="Januszkiewicz K."/>
            <person name="Wedrychowicz H."/>
        </authorList>
    </citation>
    <scope>NUCLEOTIDE SEQUENCE [LARGE SCALE GENOMIC DNA]</scope>
    <source>
        <strain evidence="1 2">GAS138</strain>
    </source>
</reference>
<protein>
    <submittedName>
        <fullName evidence="1">Uncharacterized protein</fullName>
    </submittedName>
</protein>
<dbReference type="Proteomes" id="UP000189796">
    <property type="component" value="Chromosome I"/>
</dbReference>
<evidence type="ECO:0000313" key="2">
    <source>
        <dbReference type="Proteomes" id="UP000189796"/>
    </source>
</evidence>